<comment type="similarity">
    <text evidence="1">Belongs to the sulfatase family.</text>
</comment>
<dbReference type="STRING" id="648782.SAMN04488554_2711"/>
<feature type="domain" description="Sulfatase N-terminal" evidence="6">
    <location>
        <begin position="4"/>
        <end position="341"/>
    </location>
</feature>
<keyword evidence="2" id="KW-0732">Signal</keyword>
<dbReference type="InterPro" id="IPR000917">
    <property type="entry name" value="Sulfatase_N"/>
</dbReference>
<dbReference type="PANTHER" id="PTHR43108:SF6">
    <property type="entry name" value="N-SULPHOGLUCOSAMINE SULPHOHYDROLASE"/>
    <property type="match status" value="1"/>
</dbReference>
<dbReference type="Proteomes" id="UP000199220">
    <property type="component" value="Unassembled WGS sequence"/>
</dbReference>
<dbReference type="AlphaFoldDB" id="A0A1H5LB20"/>
<dbReference type="EMBL" id="FNTX01000002">
    <property type="protein sequence ID" value="SEE74204.1"/>
    <property type="molecule type" value="Genomic_DNA"/>
</dbReference>
<dbReference type="InterPro" id="IPR017850">
    <property type="entry name" value="Alkaline_phosphatase_core_sf"/>
</dbReference>
<reference evidence="8" key="1">
    <citation type="submission" date="2016-10" db="EMBL/GenBank/DDBJ databases">
        <authorList>
            <person name="Varghese N."/>
            <person name="Submissions S."/>
        </authorList>
    </citation>
    <scope>NUCLEOTIDE SEQUENCE [LARGE SCALE GENOMIC DNA]</scope>
    <source>
        <strain evidence="8">DSM 21368</strain>
    </source>
</reference>
<evidence type="ECO:0000313" key="7">
    <source>
        <dbReference type="EMBL" id="SEE74204.1"/>
    </source>
</evidence>
<proteinExistence type="inferred from homology"/>
<evidence type="ECO:0000256" key="3">
    <source>
        <dbReference type="ARBA" id="ARBA00022801"/>
    </source>
</evidence>
<dbReference type="RefSeq" id="WP_089773628.1">
    <property type="nucleotide sequence ID" value="NZ_FNTX01000002.1"/>
</dbReference>
<evidence type="ECO:0000256" key="2">
    <source>
        <dbReference type="ARBA" id="ARBA00022729"/>
    </source>
</evidence>
<keyword evidence="4" id="KW-0325">Glycoprotein</keyword>
<feature type="region of interest" description="Disordered" evidence="5">
    <location>
        <begin position="457"/>
        <end position="479"/>
    </location>
</feature>
<evidence type="ECO:0000256" key="5">
    <source>
        <dbReference type="SAM" id="MobiDB-lite"/>
    </source>
</evidence>
<gene>
    <name evidence="7" type="ORF">SAMN04488554_2711</name>
</gene>
<sequence length="479" mass="54456">MSRPNVVFIMSDDHAAHAISAYGSRINQTPHLDRLAQDGMRFDAAFCTNSICTPSRAAVLTGQHSHVNGVRSQGDRLDGRRQTFPQLLQGSDYQTALFGKWHLGHGGNADPTGFDTWSILPGQGDYVDPVLIENGTERQHTGYVTDLLTDMSLEWLDQRDQDRPFLLCLHHKAPHRWWVPADRHADLYSEDREEPETLDDDYSTRASAARRARMRIDRDLTAKDVKAEPPADLDGEDRRRWFYQRYIKDYLRCVAAVDDSVGRVLDYLDAHDLTEDTIVVYTSDQGFFLGDHGWYDKRFMYDESLRIPLLMRYPARIAAGSTSDALVQNIDFAPTFAELAGLQPVEPMNGASLTPIFDQAEPADWRAAAYYRYWEHDSIPHRVAAHCGIRTRTHKLVHYYGRGLGVPRASDTPTDPEWELFDLIADPHELHNLYDRPGHEELTEELTRTLSEVRAEIGDDSLTRPIPDAADTSPLEAQR</sequence>
<dbReference type="InterPro" id="IPR024607">
    <property type="entry name" value="Sulfatase_CS"/>
</dbReference>
<evidence type="ECO:0000256" key="4">
    <source>
        <dbReference type="ARBA" id="ARBA00023180"/>
    </source>
</evidence>
<dbReference type="SUPFAM" id="SSF53649">
    <property type="entry name" value="Alkaline phosphatase-like"/>
    <property type="match status" value="1"/>
</dbReference>
<protein>
    <submittedName>
        <fullName evidence="7">Arylsulfatase A</fullName>
    </submittedName>
</protein>
<keyword evidence="8" id="KW-1185">Reference proteome</keyword>
<name>A0A1H5LB20_9MICO</name>
<dbReference type="PANTHER" id="PTHR43108">
    <property type="entry name" value="N-ACETYLGLUCOSAMINE-6-SULFATASE FAMILY MEMBER"/>
    <property type="match status" value="1"/>
</dbReference>
<evidence type="ECO:0000313" key="8">
    <source>
        <dbReference type="Proteomes" id="UP000199220"/>
    </source>
</evidence>
<evidence type="ECO:0000256" key="1">
    <source>
        <dbReference type="ARBA" id="ARBA00008779"/>
    </source>
</evidence>
<accession>A0A1H5LB20</accession>
<dbReference type="Gene3D" id="3.40.720.10">
    <property type="entry name" value="Alkaline Phosphatase, subunit A"/>
    <property type="match status" value="1"/>
</dbReference>
<dbReference type="OrthoDB" id="9777306at2"/>
<dbReference type="Pfam" id="PF00884">
    <property type="entry name" value="Sulfatase"/>
    <property type="match status" value="1"/>
</dbReference>
<keyword evidence="3" id="KW-0378">Hydrolase</keyword>
<evidence type="ECO:0000259" key="6">
    <source>
        <dbReference type="Pfam" id="PF00884"/>
    </source>
</evidence>
<dbReference type="GO" id="GO:0016787">
    <property type="term" value="F:hydrolase activity"/>
    <property type="evidence" value="ECO:0007669"/>
    <property type="project" value="UniProtKB-KW"/>
</dbReference>
<organism evidence="7 8">
    <name type="scientific">Ruania alba</name>
    <dbReference type="NCBI Taxonomy" id="648782"/>
    <lineage>
        <taxon>Bacteria</taxon>
        <taxon>Bacillati</taxon>
        <taxon>Actinomycetota</taxon>
        <taxon>Actinomycetes</taxon>
        <taxon>Micrococcales</taxon>
        <taxon>Ruaniaceae</taxon>
        <taxon>Ruania</taxon>
    </lineage>
</organism>
<dbReference type="CDD" id="cd16031">
    <property type="entry name" value="G6S_like"/>
    <property type="match status" value="1"/>
</dbReference>
<dbReference type="PROSITE" id="PS00523">
    <property type="entry name" value="SULFATASE_1"/>
    <property type="match status" value="1"/>
</dbReference>